<dbReference type="SUPFAM" id="SSF46785">
    <property type="entry name" value="Winged helix' DNA-binding domain"/>
    <property type="match status" value="1"/>
</dbReference>
<dbReference type="PANTHER" id="PTHR30419:SF8">
    <property type="entry name" value="NITROGEN ASSIMILATION TRANSCRIPTIONAL ACTIVATOR-RELATED"/>
    <property type="match status" value="1"/>
</dbReference>
<keyword evidence="4" id="KW-0804">Transcription</keyword>
<feature type="domain" description="HTH lysR-type" evidence="5">
    <location>
        <begin position="1"/>
        <end position="58"/>
    </location>
</feature>
<dbReference type="Pfam" id="PF00126">
    <property type="entry name" value="HTH_1"/>
    <property type="match status" value="1"/>
</dbReference>
<dbReference type="InterPro" id="IPR036390">
    <property type="entry name" value="WH_DNA-bd_sf"/>
</dbReference>
<dbReference type="CDD" id="cd05466">
    <property type="entry name" value="PBP2_LTTR_substrate"/>
    <property type="match status" value="1"/>
</dbReference>
<dbReference type="InterPro" id="IPR005119">
    <property type="entry name" value="LysR_subst-bd"/>
</dbReference>
<comment type="caution">
    <text evidence="6">The sequence shown here is derived from an EMBL/GenBank/DDBJ whole genome shotgun (WGS) entry which is preliminary data.</text>
</comment>
<keyword evidence="2" id="KW-0805">Transcription regulation</keyword>
<evidence type="ECO:0000313" key="7">
    <source>
        <dbReference type="Proteomes" id="UP000776629"/>
    </source>
</evidence>
<name>A0ABS2EQE9_9LACO</name>
<dbReference type="EMBL" id="JACJJQ010000046">
    <property type="protein sequence ID" value="MBM6754722.1"/>
    <property type="molecule type" value="Genomic_DNA"/>
</dbReference>
<protein>
    <submittedName>
        <fullName evidence="6">LysR family transcriptional regulator</fullName>
    </submittedName>
</protein>
<reference evidence="6 7" key="1">
    <citation type="journal article" date="2021" name="Sci. Rep.">
        <title>The distribution of antibiotic resistance genes in chicken gut microbiota commensals.</title>
        <authorList>
            <person name="Juricova H."/>
            <person name="Matiasovicova J."/>
            <person name="Kubasova T."/>
            <person name="Cejkova D."/>
            <person name="Rychlik I."/>
        </authorList>
    </citation>
    <scope>NUCLEOTIDE SEQUENCE [LARGE SCALE GENOMIC DNA]</scope>
    <source>
        <strain evidence="6 7">An810</strain>
    </source>
</reference>
<dbReference type="RefSeq" id="WP_204776973.1">
    <property type="nucleotide sequence ID" value="NZ_JACJJQ010000046.1"/>
</dbReference>
<dbReference type="Gene3D" id="3.40.190.290">
    <property type="match status" value="1"/>
</dbReference>
<dbReference type="PRINTS" id="PR00039">
    <property type="entry name" value="HTHLYSR"/>
</dbReference>
<dbReference type="PANTHER" id="PTHR30419">
    <property type="entry name" value="HTH-TYPE TRANSCRIPTIONAL REGULATOR YBHD"/>
    <property type="match status" value="1"/>
</dbReference>
<dbReference type="Gene3D" id="1.10.10.10">
    <property type="entry name" value="Winged helix-like DNA-binding domain superfamily/Winged helix DNA-binding domain"/>
    <property type="match status" value="1"/>
</dbReference>
<organism evidence="6 7">
    <name type="scientific">Limosilactobacillus alvi</name>
    <dbReference type="NCBI Taxonomy" id="990412"/>
    <lineage>
        <taxon>Bacteria</taxon>
        <taxon>Bacillati</taxon>
        <taxon>Bacillota</taxon>
        <taxon>Bacilli</taxon>
        <taxon>Lactobacillales</taxon>
        <taxon>Lactobacillaceae</taxon>
        <taxon>Limosilactobacillus</taxon>
    </lineage>
</organism>
<dbReference type="SUPFAM" id="SSF53850">
    <property type="entry name" value="Periplasmic binding protein-like II"/>
    <property type="match status" value="1"/>
</dbReference>
<dbReference type="Proteomes" id="UP000776629">
    <property type="component" value="Unassembled WGS sequence"/>
</dbReference>
<evidence type="ECO:0000259" key="5">
    <source>
        <dbReference type="PROSITE" id="PS50931"/>
    </source>
</evidence>
<evidence type="ECO:0000256" key="1">
    <source>
        <dbReference type="ARBA" id="ARBA00009437"/>
    </source>
</evidence>
<evidence type="ECO:0000313" key="6">
    <source>
        <dbReference type="EMBL" id="MBM6754722.1"/>
    </source>
</evidence>
<dbReference type="Pfam" id="PF03466">
    <property type="entry name" value="LysR_substrate"/>
    <property type="match status" value="1"/>
</dbReference>
<sequence length="293" mass="32721">METRVLKYFLMVAETNNITEAARRLHLTQPTLSRQIQDLEREVGVPLFDRQSHQLHLNAAGVLFKQRAKTILELFEHAKQELVSSQDEITGVINLGCVESSVGPWLMDQVASFQAHHPAVKINLYDGDGDSLRSQLDAGLLDLAVLIEPVEAAKYNFLTLPVKEAWGVIMSKTVPEAKLKAIDQATLSKLPLTIGRRPIVRDDLAENIKLKRTDLNVKVTVNLPSVSKALLLTGRYYHLGIEGVYKQFHDDRLIFVPLVPATVSGHLLIWKKQQVLSTATTAFLQTITGSKKF</sequence>
<evidence type="ECO:0000256" key="4">
    <source>
        <dbReference type="ARBA" id="ARBA00023163"/>
    </source>
</evidence>
<evidence type="ECO:0000256" key="2">
    <source>
        <dbReference type="ARBA" id="ARBA00023015"/>
    </source>
</evidence>
<dbReference type="InterPro" id="IPR000847">
    <property type="entry name" value="LysR_HTH_N"/>
</dbReference>
<accession>A0ABS2EQE9</accession>
<keyword evidence="7" id="KW-1185">Reference proteome</keyword>
<gene>
    <name evidence="6" type="ORF">H5993_08130</name>
</gene>
<dbReference type="PROSITE" id="PS50931">
    <property type="entry name" value="HTH_LYSR"/>
    <property type="match status" value="1"/>
</dbReference>
<dbReference type="InterPro" id="IPR036388">
    <property type="entry name" value="WH-like_DNA-bd_sf"/>
</dbReference>
<comment type="similarity">
    <text evidence="1">Belongs to the LysR transcriptional regulatory family.</text>
</comment>
<proteinExistence type="inferred from homology"/>
<keyword evidence="3" id="KW-0238">DNA-binding</keyword>
<evidence type="ECO:0000256" key="3">
    <source>
        <dbReference type="ARBA" id="ARBA00023125"/>
    </source>
</evidence>
<dbReference type="InterPro" id="IPR050950">
    <property type="entry name" value="HTH-type_LysR_regulators"/>
</dbReference>